<keyword evidence="6" id="KW-0444">Lipid biosynthesis</keyword>
<evidence type="ECO:0000256" key="14">
    <source>
        <dbReference type="ARBA" id="ARBA00022842"/>
    </source>
</evidence>
<dbReference type="Gene3D" id="1.10.287.3610">
    <property type="match status" value="1"/>
</dbReference>
<dbReference type="AlphaFoldDB" id="A0A1I0N9U9"/>
<dbReference type="Pfam" id="PF01219">
    <property type="entry name" value="DAGK_prokar"/>
    <property type="match status" value="1"/>
</dbReference>
<dbReference type="GO" id="GO:0006654">
    <property type="term" value="P:phosphatidic acid biosynthetic process"/>
    <property type="evidence" value="ECO:0007669"/>
    <property type="project" value="InterPro"/>
</dbReference>
<keyword evidence="16 24" id="KW-0443">Lipid metabolism</keyword>
<evidence type="ECO:0000256" key="3">
    <source>
        <dbReference type="ARBA" id="ARBA00012133"/>
    </source>
</evidence>
<keyword evidence="18" id="KW-0594">Phospholipid biosynthesis</keyword>
<dbReference type="CDD" id="cd14264">
    <property type="entry name" value="DAGK_IM"/>
    <property type="match status" value="1"/>
</dbReference>
<dbReference type="PANTHER" id="PTHR34299">
    <property type="entry name" value="DIACYLGLYCEROL KINASE"/>
    <property type="match status" value="1"/>
</dbReference>
<dbReference type="Proteomes" id="UP000199650">
    <property type="component" value="Unassembled WGS sequence"/>
</dbReference>
<evidence type="ECO:0000256" key="12">
    <source>
        <dbReference type="ARBA" id="ARBA00022777"/>
    </source>
</evidence>
<evidence type="ECO:0000256" key="16">
    <source>
        <dbReference type="ARBA" id="ARBA00023098"/>
    </source>
</evidence>
<keyword evidence="15 24" id="KW-1133">Transmembrane helix</keyword>
<evidence type="ECO:0000256" key="5">
    <source>
        <dbReference type="ARBA" id="ARBA00022475"/>
    </source>
</evidence>
<feature type="transmembrane region" description="Helical" evidence="24">
    <location>
        <begin position="55"/>
        <end position="74"/>
    </location>
</feature>
<feature type="transmembrane region" description="Helical" evidence="24">
    <location>
        <begin position="33"/>
        <end position="49"/>
    </location>
</feature>
<comment type="subcellular location">
    <subcellularLocation>
        <location evidence="1 24">Cell inner membrane</location>
        <topology evidence="1 24">Multi-pass membrane protein</topology>
    </subcellularLocation>
</comment>
<dbReference type="RefSeq" id="WP_091428243.1">
    <property type="nucleotide sequence ID" value="NZ_FOJB01000001.1"/>
</dbReference>
<feature type="binding site" evidence="21">
    <location>
        <position position="54"/>
    </location>
    <ligand>
        <name>substrate</name>
    </ligand>
</feature>
<dbReference type="PROSITE" id="PS01069">
    <property type="entry name" value="DAGK_PROKAR"/>
    <property type="match status" value="1"/>
</dbReference>
<dbReference type="EMBL" id="FOJB01000001">
    <property type="protein sequence ID" value="SEV97792.1"/>
    <property type="molecule type" value="Genomic_DNA"/>
</dbReference>
<feature type="binding site" evidence="21">
    <location>
        <position position="68"/>
    </location>
    <ligand>
        <name>substrate</name>
    </ligand>
</feature>
<reference evidence="25 26" key="1">
    <citation type="submission" date="2016-10" db="EMBL/GenBank/DDBJ databases">
        <authorList>
            <person name="de Groot N.N."/>
        </authorList>
    </citation>
    <scope>NUCLEOTIDE SEQUENCE [LARGE SCALE GENOMIC DNA]</scope>
    <source>
        <strain evidence="25 26">DSM 29439</strain>
    </source>
</reference>
<feature type="binding site" evidence="21">
    <location>
        <position position="8"/>
    </location>
    <ligand>
        <name>substrate</name>
    </ligand>
</feature>
<comment type="similarity">
    <text evidence="2 24">Belongs to the bacterial diacylglycerol kinase family.</text>
</comment>
<gene>
    <name evidence="25" type="ORF">SAMN05444851_0650</name>
</gene>
<dbReference type="PANTHER" id="PTHR34299:SF1">
    <property type="entry name" value="DIACYLGLYCEROL KINASE"/>
    <property type="match status" value="1"/>
</dbReference>
<evidence type="ECO:0000256" key="8">
    <source>
        <dbReference type="ARBA" id="ARBA00022679"/>
    </source>
</evidence>
<protein>
    <recommendedName>
        <fullName evidence="4 24">Diacylglycerol kinase</fullName>
        <ecNumber evidence="3 24">2.7.1.107</ecNumber>
    </recommendedName>
</protein>
<feature type="transmembrane region" description="Helical" evidence="24">
    <location>
        <begin position="95"/>
        <end position="114"/>
    </location>
</feature>
<feature type="binding site" evidence="23">
    <location>
        <position position="75"/>
    </location>
    <ligand>
        <name>a divalent metal cation</name>
        <dbReference type="ChEBI" id="CHEBI:60240"/>
    </ligand>
</feature>
<dbReference type="STRING" id="1173584.SAMN05444851_0650"/>
<evidence type="ECO:0000256" key="23">
    <source>
        <dbReference type="PIRSR" id="PIRSR600829-4"/>
    </source>
</evidence>
<evidence type="ECO:0000256" key="19">
    <source>
        <dbReference type="ARBA" id="ARBA00023264"/>
    </source>
</evidence>
<keyword evidence="19 24" id="KW-1208">Phospholipid metabolism</keyword>
<feature type="binding site" evidence="23">
    <location>
        <position position="27"/>
    </location>
    <ligand>
        <name>a divalent metal cation</name>
        <dbReference type="ChEBI" id="CHEBI:60240"/>
    </ligand>
</feature>
<dbReference type="InterPro" id="IPR000829">
    <property type="entry name" value="DAGK"/>
</dbReference>
<proteinExistence type="inferred from homology"/>
<evidence type="ECO:0000256" key="21">
    <source>
        <dbReference type="PIRSR" id="PIRSR600829-2"/>
    </source>
</evidence>
<keyword evidence="9 24" id="KW-0812">Transmembrane</keyword>
<keyword evidence="17 24" id="KW-0472">Membrane</keyword>
<keyword evidence="26" id="KW-1185">Reference proteome</keyword>
<keyword evidence="13 22" id="KW-0067">ATP-binding</keyword>
<evidence type="ECO:0000256" key="10">
    <source>
        <dbReference type="ARBA" id="ARBA00022723"/>
    </source>
</evidence>
<evidence type="ECO:0000256" key="13">
    <source>
        <dbReference type="ARBA" id="ARBA00022840"/>
    </source>
</evidence>
<name>A0A1I0N9U9_9RHOB</name>
<dbReference type="GO" id="GO:0004143">
    <property type="term" value="F:ATP-dependent diacylglycerol kinase activity"/>
    <property type="evidence" value="ECO:0007669"/>
    <property type="project" value="UniProtKB-EC"/>
</dbReference>
<dbReference type="GO" id="GO:0046872">
    <property type="term" value="F:metal ion binding"/>
    <property type="evidence" value="ECO:0007669"/>
    <property type="project" value="UniProtKB-KW"/>
</dbReference>
<evidence type="ECO:0000256" key="1">
    <source>
        <dbReference type="ARBA" id="ARBA00004429"/>
    </source>
</evidence>
<feature type="binding site" evidence="22">
    <location>
        <position position="75"/>
    </location>
    <ligand>
        <name>ATP</name>
        <dbReference type="ChEBI" id="CHEBI:30616"/>
    </ligand>
</feature>
<evidence type="ECO:0000256" key="22">
    <source>
        <dbReference type="PIRSR" id="PIRSR600829-3"/>
    </source>
</evidence>
<sequence>MIRSELKRFWNTCVWSWAGWCTAWKTEKSLRQWMIVCLLSCGLALWLDLSRGERALMLALSVLVVASELINTAIERAVDLVTKDIHPLAEQAKDAGSAFVALTALAGGFAWLAILMG</sequence>
<keyword evidence="12 24" id="KW-0418">Kinase</keyword>
<feature type="binding site" evidence="22">
    <location>
        <begin position="93"/>
        <end position="94"/>
    </location>
    <ligand>
        <name>ATP</name>
        <dbReference type="ChEBI" id="CHEBI:30616"/>
    </ligand>
</feature>
<evidence type="ECO:0000256" key="15">
    <source>
        <dbReference type="ARBA" id="ARBA00022989"/>
    </source>
</evidence>
<keyword evidence="5" id="KW-1003">Cell membrane</keyword>
<feature type="binding site" evidence="22">
    <location>
        <position position="8"/>
    </location>
    <ligand>
        <name>ATP</name>
        <dbReference type="ChEBI" id="CHEBI:30616"/>
    </ligand>
</feature>
<dbReference type="EC" id="2.7.1.107" evidence="3 24"/>
<dbReference type="GO" id="GO:0005886">
    <property type="term" value="C:plasma membrane"/>
    <property type="evidence" value="ECO:0007669"/>
    <property type="project" value="UniProtKB-SubCell"/>
</dbReference>
<dbReference type="OrthoDB" id="7871148at2"/>
<evidence type="ECO:0000256" key="24">
    <source>
        <dbReference type="RuleBase" id="RU363065"/>
    </source>
</evidence>
<evidence type="ECO:0000256" key="18">
    <source>
        <dbReference type="ARBA" id="ARBA00023209"/>
    </source>
</evidence>
<feature type="binding site" evidence="22">
    <location>
        <position position="27"/>
    </location>
    <ligand>
        <name>ATP</name>
        <dbReference type="ChEBI" id="CHEBI:30616"/>
    </ligand>
</feature>
<feature type="active site" description="Proton acceptor" evidence="20">
    <location>
        <position position="68"/>
    </location>
</feature>
<keyword evidence="14 23" id="KW-0460">Magnesium</keyword>
<evidence type="ECO:0000256" key="6">
    <source>
        <dbReference type="ARBA" id="ARBA00022516"/>
    </source>
</evidence>
<organism evidence="25 26">
    <name type="scientific">Aliiroseovarius sediminilitoris</name>
    <dbReference type="NCBI Taxonomy" id="1173584"/>
    <lineage>
        <taxon>Bacteria</taxon>
        <taxon>Pseudomonadati</taxon>
        <taxon>Pseudomonadota</taxon>
        <taxon>Alphaproteobacteria</taxon>
        <taxon>Rhodobacterales</taxon>
        <taxon>Paracoccaceae</taxon>
        <taxon>Aliiroseovarius</taxon>
    </lineage>
</organism>
<evidence type="ECO:0000256" key="20">
    <source>
        <dbReference type="PIRSR" id="PIRSR600829-1"/>
    </source>
</evidence>
<dbReference type="InterPro" id="IPR033718">
    <property type="entry name" value="DAGK_prok"/>
</dbReference>
<feature type="binding site" evidence="21">
    <location>
        <position position="97"/>
    </location>
    <ligand>
        <name>substrate</name>
    </ligand>
</feature>
<evidence type="ECO:0000313" key="26">
    <source>
        <dbReference type="Proteomes" id="UP000199650"/>
    </source>
</evidence>
<keyword evidence="10 23" id="KW-0479">Metal-binding</keyword>
<comment type="function">
    <text evidence="24">Catalyzes the ATP-dependent phosphorylation of sn-l,2-diacylglycerol (DAG) to phosphatidic acid. Involved in the recycling of diacylglycerol produced as a by-product during membrane-derived oligosaccharide (MDO) biosynthesis.</text>
</comment>
<dbReference type="GO" id="GO:0005524">
    <property type="term" value="F:ATP binding"/>
    <property type="evidence" value="ECO:0007669"/>
    <property type="project" value="UniProtKB-KW"/>
</dbReference>
<keyword evidence="11 22" id="KW-0547">Nucleotide-binding</keyword>
<evidence type="ECO:0000256" key="2">
    <source>
        <dbReference type="ARBA" id="ARBA00005967"/>
    </source>
</evidence>
<comment type="cofactor">
    <cofactor evidence="23">
        <name>Mg(2+)</name>
        <dbReference type="ChEBI" id="CHEBI:18420"/>
    </cofactor>
    <text evidence="23">Mn(2+), Zn(2+), Cd(2+) and Co(2+) support activity to lesser extents.</text>
</comment>
<keyword evidence="8 24" id="KW-0808">Transferase</keyword>
<keyword evidence="7 24" id="KW-0997">Cell inner membrane</keyword>
<evidence type="ECO:0000256" key="17">
    <source>
        <dbReference type="ARBA" id="ARBA00023136"/>
    </source>
</evidence>
<evidence type="ECO:0000256" key="9">
    <source>
        <dbReference type="ARBA" id="ARBA00022692"/>
    </source>
</evidence>
<evidence type="ECO:0000256" key="11">
    <source>
        <dbReference type="ARBA" id="ARBA00022741"/>
    </source>
</evidence>
<evidence type="ECO:0000256" key="7">
    <source>
        <dbReference type="ARBA" id="ARBA00022519"/>
    </source>
</evidence>
<dbReference type="InterPro" id="IPR036945">
    <property type="entry name" value="DAGK_sf"/>
</dbReference>
<evidence type="ECO:0000256" key="4">
    <source>
        <dbReference type="ARBA" id="ARBA00017575"/>
    </source>
</evidence>
<evidence type="ECO:0000313" key="25">
    <source>
        <dbReference type="EMBL" id="SEV97792.1"/>
    </source>
</evidence>
<comment type="catalytic activity">
    <reaction evidence="24">
        <text>a 1,2-diacyl-sn-glycerol + ATP = a 1,2-diacyl-sn-glycero-3-phosphate + ADP + H(+)</text>
        <dbReference type="Rhea" id="RHEA:10272"/>
        <dbReference type="ChEBI" id="CHEBI:15378"/>
        <dbReference type="ChEBI" id="CHEBI:17815"/>
        <dbReference type="ChEBI" id="CHEBI:30616"/>
        <dbReference type="ChEBI" id="CHEBI:58608"/>
        <dbReference type="ChEBI" id="CHEBI:456216"/>
        <dbReference type="EC" id="2.7.1.107"/>
    </reaction>
</comment>
<accession>A0A1I0N9U9</accession>